<proteinExistence type="predicted"/>
<dbReference type="RefSeq" id="WP_379853163.1">
    <property type="nucleotide sequence ID" value="NZ_JBHZPZ010000001.1"/>
</dbReference>
<organism evidence="1 2">
    <name type="scientific">Flavobacterium xylosi</name>
    <dbReference type="NCBI Taxonomy" id="3230415"/>
    <lineage>
        <taxon>Bacteria</taxon>
        <taxon>Pseudomonadati</taxon>
        <taxon>Bacteroidota</taxon>
        <taxon>Flavobacteriia</taxon>
        <taxon>Flavobacteriales</taxon>
        <taxon>Flavobacteriaceae</taxon>
        <taxon>Flavobacterium</taxon>
    </lineage>
</organism>
<gene>
    <name evidence="1" type="ORF">ACFX5E_00295</name>
</gene>
<sequence>MRTKIDLDQINENIVEKVMAYIEKQNLKVEFNGFTFKNENREEINYLLQTCKDKGVFMISENIKSTYFLHGFDFETG</sequence>
<protein>
    <submittedName>
        <fullName evidence="1">Uncharacterized protein</fullName>
    </submittedName>
</protein>
<name>A0ABW6HRV1_9FLAO</name>
<dbReference type="EMBL" id="JBHZPZ010000001">
    <property type="protein sequence ID" value="MFE3866507.1"/>
    <property type="molecule type" value="Genomic_DNA"/>
</dbReference>
<reference evidence="1 2" key="1">
    <citation type="submission" date="2024-06" db="EMBL/GenBank/DDBJ databases">
        <title>Flavobacterium spp. isolated from glacier.</title>
        <authorList>
            <person name="Han D."/>
        </authorList>
    </citation>
    <scope>NUCLEOTIDE SEQUENCE [LARGE SCALE GENOMIC DNA]</scope>
    <source>
        <strain evidence="1 2">LS2P90</strain>
    </source>
</reference>
<dbReference type="Proteomes" id="UP001600109">
    <property type="component" value="Unassembled WGS sequence"/>
</dbReference>
<accession>A0ABW6HRV1</accession>
<evidence type="ECO:0000313" key="1">
    <source>
        <dbReference type="EMBL" id="MFE3866507.1"/>
    </source>
</evidence>
<comment type="caution">
    <text evidence="1">The sequence shown here is derived from an EMBL/GenBank/DDBJ whole genome shotgun (WGS) entry which is preliminary data.</text>
</comment>
<keyword evidence="2" id="KW-1185">Reference proteome</keyword>
<evidence type="ECO:0000313" key="2">
    <source>
        <dbReference type="Proteomes" id="UP001600109"/>
    </source>
</evidence>